<organism evidence="1 2">
    <name type="scientific">Yersinia phage fHe-Yen9-03</name>
    <dbReference type="NCBI Taxonomy" id="2052743"/>
    <lineage>
        <taxon>Viruses</taxon>
        <taxon>Duplodnaviria</taxon>
        <taxon>Heunggongvirae</taxon>
        <taxon>Uroviricota</taxon>
        <taxon>Caudoviricetes</taxon>
        <taxon>Eneladusvirus</taxon>
        <taxon>Eneladusvirus Yen904</taxon>
    </lineage>
</organism>
<evidence type="ECO:0000313" key="2">
    <source>
        <dbReference type="Proteomes" id="UP000241364"/>
    </source>
</evidence>
<proteinExistence type="predicted"/>
<name>A0A2C9CZJ3_9CAUD</name>
<reference evidence="2" key="1">
    <citation type="submission" date="2017-10" db="EMBL/GenBank/DDBJ databases">
        <authorList>
            <person name="Skurnik M."/>
        </authorList>
    </citation>
    <scope>NUCLEOTIDE SEQUENCE [LARGE SCALE GENOMIC DNA]</scope>
    <source>
        <strain evidence="2">fHe-Yen9-03</strain>
    </source>
</reference>
<accession>A0A2C9CZJ3</accession>
<evidence type="ECO:0000313" key="1">
    <source>
        <dbReference type="EMBL" id="SOK59273.1"/>
    </source>
</evidence>
<gene>
    <name evidence="1" type="primary">g465</name>
</gene>
<dbReference type="EMBL" id="LT960552">
    <property type="protein sequence ID" value="SOK59273.1"/>
    <property type="molecule type" value="Genomic_DNA"/>
</dbReference>
<sequence>MHILHQLDADIMKTVLHVVKYFIIMRLKITLKNTRLIKMFKESVLEIVLNDIISEVKLKDSMKHDYEMQYARLITELTTMIDPNTGMEPCITINEKIFGDTRGSGFRMTSSKIYTWKGIADTSSITVHFNKGYKQELLDFGYTEEEVMYLEKILEVLKEHESEF</sequence>
<protein>
    <submittedName>
        <fullName evidence="1">Uncharacterized protein</fullName>
    </submittedName>
</protein>
<dbReference type="Proteomes" id="UP000241364">
    <property type="component" value="Chromosome i"/>
</dbReference>